<evidence type="ECO:0000313" key="1">
    <source>
        <dbReference type="EMBL" id="OAT75487.1"/>
    </source>
</evidence>
<dbReference type="RefSeq" id="WP_064600449.1">
    <property type="nucleotide sequence ID" value="NZ_LYRP01000047.1"/>
</dbReference>
<evidence type="ECO:0008006" key="3">
    <source>
        <dbReference type="Google" id="ProtNLM"/>
    </source>
</evidence>
<dbReference type="AlphaFoldDB" id="A0A1B7KZK7"/>
<dbReference type="InterPro" id="IPR016123">
    <property type="entry name" value="Mog1/PsbP_a/b/a-sand"/>
</dbReference>
<dbReference type="EMBL" id="LYRP01000047">
    <property type="protein sequence ID" value="OAT75487.1"/>
    <property type="molecule type" value="Genomic_DNA"/>
</dbReference>
<dbReference type="Pfam" id="PF08786">
    <property type="entry name" value="DcrB"/>
    <property type="match status" value="1"/>
</dbReference>
<keyword evidence="2" id="KW-1185">Reference proteome</keyword>
<gene>
    <name evidence="1" type="ORF">A9B99_14320</name>
</gene>
<dbReference type="OrthoDB" id="9012334at2"/>
<reference evidence="2" key="1">
    <citation type="submission" date="2016-05" db="EMBL/GenBank/DDBJ databases">
        <authorList>
            <person name="Behera P."/>
            <person name="Vaishampayan P."/>
            <person name="Singh N."/>
            <person name="Raina V."/>
            <person name="Suar M."/>
            <person name="Pattnaik A."/>
            <person name="Rastogi G."/>
        </authorList>
    </citation>
    <scope>NUCLEOTIDE SEQUENCE [LARGE SCALE GENOMIC DNA]</scope>
    <source>
        <strain evidence="2">MP23</strain>
    </source>
</reference>
<name>A0A1B7KZK7_9ENTR</name>
<dbReference type="Gene3D" id="3.40.1000.10">
    <property type="entry name" value="Mog1/PsbP, alpha/beta/alpha sandwich"/>
    <property type="match status" value="1"/>
</dbReference>
<sequence length="150" mass="16536">MPDFSRCSFTEGSVALPEGYRDRTVNVLLAGDDASPSLNISRDALQENELLADYVTRQLDTLSTGLKGWVLKSREPVALGQDALPGECVLASYLRDGRRIWQRQAVFALQGGHVLVFTLAMTRKLSPEDEALLRQVLESYQPAADVTTQP</sequence>
<proteinExistence type="predicted"/>
<evidence type="ECO:0000313" key="2">
    <source>
        <dbReference type="Proteomes" id="UP000078225"/>
    </source>
</evidence>
<accession>A0A1B7KZK7</accession>
<organism evidence="1 2">
    <name type="scientific">Mangrovibacter phragmitis</name>
    <dbReference type="NCBI Taxonomy" id="1691903"/>
    <lineage>
        <taxon>Bacteria</taxon>
        <taxon>Pseudomonadati</taxon>
        <taxon>Pseudomonadota</taxon>
        <taxon>Gammaproteobacteria</taxon>
        <taxon>Enterobacterales</taxon>
        <taxon>Enterobacteriaceae</taxon>
        <taxon>Mangrovibacter</taxon>
    </lineage>
</organism>
<dbReference type="STRING" id="1691903.A9B99_14320"/>
<dbReference type="InterPro" id="IPR014894">
    <property type="entry name" value="DcrB/EagT6"/>
</dbReference>
<dbReference type="SUPFAM" id="SSF55724">
    <property type="entry name" value="Mog1p/PsbP-like"/>
    <property type="match status" value="1"/>
</dbReference>
<protein>
    <recommendedName>
        <fullName evidence="3">DUF1795 domain-containing protein</fullName>
    </recommendedName>
</protein>
<comment type="caution">
    <text evidence="1">The sequence shown here is derived from an EMBL/GenBank/DDBJ whole genome shotgun (WGS) entry which is preliminary data.</text>
</comment>
<dbReference type="Proteomes" id="UP000078225">
    <property type="component" value="Unassembled WGS sequence"/>
</dbReference>